<evidence type="ECO:0000313" key="4">
    <source>
        <dbReference type="Proteomes" id="UP000613030"/>
    </source>
</evidence>
<dbReference type="SUPFAM" id="SSF51735">
    <property type="entry name" value="NAD(P)-binding Rossmann-fold domains"/>
    <property type="match status" value="1"/>
</dbReference>
<comment type="similarity">
    <text evidence="1">Belongs to the NAD(P)-dependent epimerase/dehydratase family.</text>
</comment>
<protein>
    <submittedName>
        <fullName evidence="3">SDR family oxidoreductase</fullName>
    </submittedName>
</protein>
<evidence type="ECO:0000313" key="3">
    <source>
        <dbReference type="EMBL" id="MBL0744070.1"/>
    </source>
</evidence>
<dbReference type="RefSeq" id="WP_202013718.1">
    <property type="nucleotide sequence ID" value="NZ_JAERRB010000009.1"/>
</dbReference>
<proteinExistence type="inferred from homology"/>
<dbReference type="InterPro" id="IPR036291">
    <property type="entry name" value="NAD(P)-bd_dom_sf"/>
</dbReference>
<dbReference type="Pfam" id="PF01370">
    <property type="entry name" value="Epimerase"/>
    <property type="match status" value="1"/>
</dbReference>
<keyword evidence="4" id="KW-1185">Reference proteome</keyword>
<sequence>MKVLVTGGAGYMGTELINLLVSNNSVDEVIVYDNLSRLNYNLFLGLKLQKHAKLTFVKGELLDSRSLRKVLKGVDVVYHLAAKVTTPFASADAHAYEQVNHWGTAELVYAVEESDVKKFIYTSSTGVYGSSAGAVDEQSTTDPKSFYAISKLRGEEHVRRLVNKMDTWILRCGNVYGYSKSMRFDSVINKFVLEANFNKRVTIQGDGKQSRSFIHIDLISNALNNLLTSDLPRGTYNLVERTIKVFDIVDELKQLIPELEFIFINQHLTLHELKVKENQQVNQALGINNPKLLKEELQEFLARFSF</sequence>
<evidence type="ECO:0000256" key="1">
    <source>
        <dbReference type="ARBA" id="ARBA00007637"/>
    </source>
</evidence>
<name>A0ABS1KX81_9BACT</name>
<evidence type="ECO:0000259" key="2">
    <source>
        <dbReference type="Pfam" id="PF01370"/>
    </source>
</evidence>
<comment type="caution">
    <text evidence="3">The sequence shown here is derived from an EMBL/GenBank/DDBJ whole genome shotgun (WGS) entry which is preliminary data.</text>
</comment>
<organism evidence="3 4">
    <name type="scientific">Chryseolinea lacunae</name>
    <dbReference type="NCBI Taxonomy" id="2801331"/>
    <lineage>
        <taxon>Bacteria</taxon>
        <taxon>Pseudomonadati</taxon>
        <taxon>Bacteroidota</taxon>
        <taxon>Cytophagia</taxon>
        <taxon>Cytophagales</taxon>
        <taxon>Fulvivirgaceae</taxon>
        <taxon>Chryseolinea</taxon>
    </lineage>
</organism>
<reference evidence="3 4" key="1">
    <citation type="submission" date="2021-01" db="EMBL/GenBank/DDBJ databases">
        <title>Chryseolinea sp. Jin1 Genome sequencing and assembly.</title>
        <authorList>
            <person name="Kim I."/>
        </authorList>
    </citation>
    <scope>NUCLEOTIDE SEQUENCE [LARGE SCALE GENOMIC DNA]</scope>
    <source>
        <strain evidence="3 4">Jin1</strain>
    </source>
</reference>
<accession>A0ABS1KX81</accession>
<dbReference type="Gene3D" id="3.40.50.720">
    <property type="entry name" value="NAD(P)-binding Rossmann-like Domain"/>
    <property type="match status" value="1"/>
</dbReference>
<dbReference type="Gene3D" id="3.90.25.10">
    <property type="entry name" value="UDP-galactose 4-epimerase, domain 1"/>
    <property type="match status" value="1"/>
</dbReference>
<feature type="domain" description="NAD-dependent epimerase/dehydratase" evidence="2">
    <location>
        <begin position="3"/>
        <end position="237"/>
    </location>
</feature>
<dbReference type="EMBL" id="JAERRB010000009">
    <property type="protein sequence ID" value="MBL0744070.1"/>
    <property type="molecule type" value="Genomic_DNA"/>
</dbReference>
<gene>
    <name evidence="3" type="ORF">JI741_22745</name>
</gene>
<dbReference type="PANTHER" id="PTHR43000">
    <property type="entry name" value="DTDP-D-GLUCOSE 4,6-DEHYDRATASE-RELATED"/>
    <property type="match status" value="1"/>
</dbReference>
<dbReference type="Proteomes" id="UP000613030">
    <property type="component" value="Unassembled WGS sequence"/>
</dbReference>
<dbReference type="CDD" id="cd08946">
    <property type="entry name" value="SDR_e"/>
    <property type="match status" value="1"/>
</dbReference>
<dbReference type="InterPro" id="IPR001509">
    <property type="entry name" value="Epimerase_deHydtase"/>
</dbReference>